<evidence type="ECO:0000256" key="1">
    <source>
        <dbReference type="SAM" id="MobiDB-lite"/>
    </source>
</evidence>
<feature type="region of interest" description="Disordered" evidence="1">
    <location>
        <begin position="410"/>
        <end position="432"/>
    </location>
</feature>
<proteinExistence type="predicted"/>
<feature type="compositionally biased region" description="Basic residues" evidence="1">
    <location>
        <begin position="249"/>
        <end position="259"/>
    </location>
</feature>
<evidence type="ECO:0000313" key="4">
    <source>
        <dbReference type="WBParaSite" id="Pan_g12849.t1"/>
    </source>
</evidence>
<name>A0A7E4ZRJ3_PANRE</name>
<protein>
    <submittedName>
        <fullName evidence="4">Secreted protein</fullName>
    </submittedName>
</protein>
<feature type="signal peptide" evidence="2">
    <location>
        <begin position="1"/>
        <end position="17"/>
    </location>
</feature>
<reference evidence="3" key="1">
    <citation type="journal article" date="2013" name="Genetics">
        <title>The draft genome and transcriptome of Panagrellus redivivus are shaped by the harsh demands of a free-living lifestyle.</title>
        <authorList>
            <person name="Srinivasan J."/>
            <person name="Dillman A.R."/>
            <person name="Macchietto M.G."/>
            <person name="Heikkinen L."/>
            <person name="Lakso M."/>
            <person name="Fracchia K.M."/>
            <person name="Antoshechkin I."/>
            <person name="Mortazavi A."/>
            <person name="Wong G."/>
            <person name="Sternberg P.W."/>
        </authorList>
    </citation>
    <scope>NUCLEOTIDE SEQUENCE [LARGE SCALE GENOMIC DNA]</scope>
    <source>
        <strain evidence="3">MT8872</strain>
    </source>
</reference>
<reference evidence="4" key="2">
    <citation type="submission" date="2020-10" db="UniProtKB">
        <authorList>
            <consortium name="WormBaseParasite"/>
        </authorList>
    </citation>
    <scope>IDENTIFICATION</scope>
</reference>
<feature type="region of interest" description="Disordered" evidence="1">
    <location>
        <begin position="382"/>
        <end position="401"/>
    </location>
</feature>
<feature type="region of interest" description="Disordered" evidence="1">
    <location>
        <begin position="149"/>
        <end position="370"/>
    </location>
</feature>
<feature type="compositionally biased region" description="Basic and acidic residues" evidence="1">
    <location>
        <begin position="233"/>
        <end position="248"/>
    </location>
</feature>
<feature type="compositionally biased region" description="Basic residues" evidence="1">
    <location>
        <begin position="164"/>
        <end position="173"/>
    </location>
</feature>
<feature type="chain" id="PRO_5028866501" evidence="2">
    <location>
        <begin position="18"/>
        <end position="432"/>
    </location>
</feature>
<accession>A0A7E4ZRJ3</accession>
<dbReference type="AlphaFoldDB" id="A0A7E4ZRJ3"/>
<keyword evidence="2" id="KW-0732">Signal</keyword>
<feature type="compositionally biased region" description="Basic and acidic residues" evidence="1">
    <location>
        <begin position="349"/>
        <end position="358"/>
    </location>
</feature>
<organism evidence="3 4">
    <name type="scientific">Panagrellus redivivus</name>
    <name type="common">Microworm</name>
    <dbReference type="NCBI Taxonomy" id="6233"/>
    <lineage>
        <taxon>Eukaryota</taxon>
        <taxon>Metazoa</taxon>
        <taxon>Ecdysozoa</taxon>
        <taxon>Nematoda</taxon>
        <taxon>Chromadorea</taxon>
        <taxon>Rhabditida</taxon>
        <taxon>Tylenchina</taxon>
        <taxon>Panagrolaimomorpha</taxon>
        <taxon>Panagrolaimoidea</taxon>
        <taxon>Panagrolaimidae</taxon>
        <taxon>Panagrellus</taxon>
    </lineage>
</organism>
<sequence length="432" mass="47522">MLIPATFVLIGITVTAAYKGIPDSEDKAVVFEKDEYSCLSQKTLPQNFTFVNTWAGRPALRVLSEDSFNCPNDFLFGLTRNLNRFEMMIWLFSDRTSYRVREACNKYSSYFSLFYIISSPKTPQNCKNIEIWPLSYHNLPQLVTPNVPRTAPGASMHAAPTTQKTKRGSKHPHRSNDGINAEATSKYGGIPEKMPASSNAVTAPRLTKGNRPSMMLPPLPQQSAVLEKAPQTRRMDIRRSAEKPNTSDKKKKRKSKTVKQKNNPSGGMPAAPNRISPEPIKTTVKEVKAASATQIANGKRKQTSSREKFKGRLSGKLGGDVASDDREKRVRGPQPKPKVSSSSCDVCNDSDRDVESHKPQKKKKNANMLKAAASDAAIAASALPSQVASEDNETLASVDADMPELALPNYCLPEGEFEDPAPMEGSSKRARH</sequence>
<evidence type="ECO:0000313" key="3">
    <source>
        <dbReference type="Proteomes" id="UP000492821"/>
    </source>
</evidence>
<keyword evidence="3" id="KW-1185">Reference proteome</keyword>
<evidence type="ECO:0000256" key="2">
    <source>
        <dbReference type="SAM" id="SignalP"/>
    </source>
</evidence>
<dbReference type="Proteomes" id="UP000492821">
    <property type="component" value="Unassembled WGS sequence"/>
</dbReference>
<dbReference type="WBParaSite" id="Pan_g12849.t1">
    <property type="protein sequence ID" value="Pan_g12849.t1"/>
    <property type="gene ID" value="Pan_g12849"/>
</dbReference>